<evidence type="ECO:0000256" key="2">
    <source>
        <dbReference type="ARBA" id="ARBA00022723"/>
    </source>
</evidence>
<evidence type="ECO:0000256" key="6">
    <source>
        <dbReference type="ARBA" id="ARBA00023004"/>
    </source>
</evidence>
<accession>A0ABU3Q6F1</accession>
<protein>
    <submittedName>
        <fullName evidence="8">Fe2+-dependent dioxygenase</fullName>
    </submittedName>
</protein>
<keyword evidence="2" id="KW-0479">Metal-binding</keyword>
<dbReference type="SMART" id="SM00702">
    <property type="entry name" value="P4Hc"/>
    <property type="match status" value="1"/>
</dbReference>
<comment type="caution">
    <text evidence="8">The sequence shown here is derived from an EMBL/GenBank/DDBJ whole genome shotgun (WGS) entry which is preliminary data.</text>
</comment>
<dbReference type="Pfam" id="PF13640">
    <property type="entry name" value="2OG-FeII_Oxy_3"/>
    <property type="match status" value="1"/>
</dbReference>
<evidence type="ECO:0000313" key="9">
    <source>
        <dbReference type="Proteomes" id="UP001259572"/>
    </source>
</evidence>
<evidence type="ECO:0000256" key="4">
    <source>
        <dbReference type="ARBA" id="ARBA00022964"/>
    </source>
</evidence>
<keyword evidence="4 8" id="KW-0223">Dioxygenase</keyword>
<comment type="cofactor">
    <cofactor evidence="1">
        <name>L-ascorbate</name>
        <dbReference type="ChEBI" id="CHEBI:38290"/>
    </cofactor>
</comment>
<proteinExistence type="predicted"/>
<dbReference type="Gene3D" id="2.60.120.620">
    <property type="entry name" value="q2cbj1_9rhob like domain"/>
    <property type="match status" value="1"/>
</dbReference>
<sequence length="219" mass="25389">MLPIVGIIEPNEVQEIRARLVAANYHHGKLDTSWRFVDEKNHHQAREDEAILDLQRLVREALMANFQFKIYAWPSKWARMGFSRYGPDEHYGRHVDGWTQRNADGEMIRRDLSFTIFLSEPESYEGGELVLERLDGPVSIKLPAGSIFIYSTGVIHQVMPVRSGERHVCVGWIESRLRNEEQRNLIYELSLVHANMQKGELNLLVDKGISTLMRMWGDM</sequence>
<dbReference type="PANTHER" id="PTHR41536">
    <property type="entry name" value="PKHD-TYPE HYDROXYLASE YBIX"/>
    <property type="match status" value="1"/>
</dbReference>
<keyword evidence="3" id="KW-0847">Vitamin C</keyword>
<evidence type="ECO:0000256" key="5">
    <source>
        <dbReference type="ARBA" id="ARBA00023002"/>
    </source>
</evidence>
<dbReference type="InterPro" id="IPR005123">
    <property type="entry name" value="Oxoglu/Fe-dep_dioxygenase_dom"/>
</dbReference>
<evidence type="ECO:0000259" key="7">
    <source>
        <dbReference type="PROSITE" id="PS51471"/>
    </source>
</evidence>
<keyword evidence="6" id="KW-0408">Iron</keyword>
<dbReference type="PANTHER" id="PTHR41536:SF1">
    <property type="entry name" value="PKHD-TYPE HYDROXYLASE YBIX"/>
    <property type="match status" value="1"/>
</dbReference>
<dbReference type="EMBL" id="JAVUPU010000003">
    <property type="protein sequence ID" value="MDT9598985.1"/>
    <property type="molecule type" value="Genomic_DNA"/>
</dbReference>
<dbReference type="Proteomes" id="UP001259572">
    <property type="component" value="Unassembled WGS sequence"/>
</dbReference>
<reference evidence="8 9" key="1">
    <citation type="submission" date="2023-05" db="EMBL/GenBank/DDBJ databases">
        <authorList>
            <person name="Guo Y."/>
        </authorList>
    </citation>
    <scope>NUCLEOTIDE SEQUENCE [LARGE SCALE GENOMIC DNA]</scope>
    <source>
        <strain evidence="8 9">GR2756</strain>
    </source>
</reference>
<gene>
    <name evidence="8" type="ORF">RQX22_08485</name>
</gene>
<evidence type="ECO:0000256" key="1">
    <source>
        <dbReference type="ARBA" id="ARBA00001961"/>
    </source>
</evidence>
<evidence type="ECO:0000313" key="8">
    <source>
        <dbReference type="EMBL" id="MDT9598985.1"/>
    </source>
</evidence>
<dbReference type="GO" id="GO:0051213">
    <property type="term" value="F:dioxygenase activity"/>
    <property type="evidence" value="ECO:0007669"/>
    <property type="project" value="UniProtKB-KW"/>
</dbReference>
<dbReference type="RefSeq" id="WP_315725506.1">
    <property type="nucleotide sequence ID" value="NZ_JAVUPU010000003.1"/>
</dbReference>
<name>A0ABU3Q6F1_9SPHN</name>
<dbReference type="InterPro" id="IPR044862">
    <property type="entry name" value="Pro_4_hyd_alph_FE2OG_OXY"/>
</dbReference>
<dbReference type="InterPro" id="IPR006620">
    <property type="entry name" value="Pro_4_hyd_alph"/>
</dbReference>
<dbReference type="PROSITE" id="PS51471">
    <property type="entry name" value="FE2OG_OXY"/>
    <property type="match status" value="1"/>
</dbReference>
<organism evidence="8 9">
    <name type="scientific">Sphingosinicella rhizophila</name>
    <dbReference type="NCBI Taxonomy" id="3050082"/>
    <lineage>
        <taxon>Bacteria</taxon>
        <taxon>Pseudomonadati</taxon>
        <taxon>Pseudomonadota</taxon>
        <taxon>Alphaproteobacteria</taxon>
        <taxon>Sphingomonadales</taxon>
        <taxon>Sphingosinicellaceae</taxon>
        <taxon>Sphingosinicella</taxon>
    </lineage>
</organism>
<evidence type="ECO:0000256" key="3">
    <source>
        <dbReference type="ARBA" id="ARBA00022896"/>
    </source>
</evidence>
<dbReference type="InterPro" id="IPR023550">
    <property type="entry name" value="PKHD_hydroxylase"/>
</dbReference>
<dbReference type="NCBIfam" id="NF003974">
    <property type="entry name" value="PRK05467.1-3"/>
    <property type="match status" value="1"/>
</dbReference>
<feature type="domain" description="Fe2OG dioxygenase" evidence="7">
    <location>
        <begin position="76"/>
        <end position="175"/>
    </location>
</feature>
<keyword evidence="9" id="KW-1185">Reference proteome</keyword>
<keyword evidence="5" id="KW-0560">Oxidoreductase</keyword>